<dbReference type="InterPro" id="IPR004360">
    <property type="entry name" value="Glyas_Fos-R_dOase_dom"/>
</dbReference>
<feature type="domain" description="VOC" evidence="2">
    <location>
        <begin position="9"/>
        <end position="127"/>
    </location>
</feature>
<keyword evidence="4" id="KW-1185">Reference proteome</keyword>
<dbReference type="InterPro" id="IPR029068">
    <property type="entry name" value="Glyas_Bleomycin-R_OHBP_Dase"/>
</dbReference>
<dbReference type="Pfam" id="PF00903">
    <property type="entry name" value="Glyoxalase"/>
    <property type="match status" value="2"/>
</dbReference>
<evidence type="ECO:0000313" key="4">
    <source>
        <dbReference type="Proteomes" id="UP001596250"/>
    </source>
</evidence>
<dbReference type="Proteomes" id="UP001596250">
    <property type="component" value="Unassembled WGS sequence"/>
</dbReference>
<comment type="caution">
    <text evidence="3">The sequence shown here is derived from an EMBL/GenBank/DDBJ whole genome shotgun (WGS) entry which is preliminary data.</text>
</comment>
<reference evidence="4" key="1">
    <citation type="journal article" date="2019" name="Int. J. Syst. Evol. Microbiol.">
        <title>The Global Catalogue of Microorganisms (GCM) 10K type strain sequencing project: providing services to taxonomists for standard genome sequencing and annotation.</title>
        <authorList>
            <consortium name="The Broad Institute Genomics Platform"/>
            <consortium name="The Broad Institute Genome Sequencing Center for Infectious Disease"/>
            <person name="Wu L."/>
            <person name="Ma J."/>
        </authorList>
    </citation>
    <scope>NUCLEOTIDE SEQUENCE [LARGE SCALE GENOMIC DNA]</scope>
    <source>
        <strain evidence="4">CCM 8749</strain>
    </source>
</reference>
<protein>
    <submittedName>
        <fullName evidence="3">VOC family protein</fullName>
    </submittedName>
</protein>
<proteinExistence type="predicted"/>
<dbReference type="Gene3D" id="3.10.180.10">
    <property type="entry name" value="2,3-Dihydroxybiphenyl 1,2-Dioxygenase, domain 1"/>
    <property type="match status" value="2"/>
</dbReference>
<name>A0ABW1IKR3_9BACL</name>
<dbReference type="PROSITE" id="PS00934">
    <property type="entry name" value="GLYOXALASE_I_1"/>
    <property type="match status" value="1"/>
</dbReference>
<keyword evidence="1" id="KW-0479">Metal-binding</keyword>
<organism evidence="3 4">
    <name type="scientific">Marinicrinis lubricantis</name>
    <dbReference type="NCBI Taxonomy" id="2086470"/>
    <lineage>
        <taxon>Bacteria</taxon>
        <taxon>Bacillati</taxon>
        <taxon>Bacillota</taxon>
        <taxon>Bacilli</taxon>
        <taxon>Bacillales</taxon>
        <taxon>Paenibacillaceae</taxon>
    </lineage>
</organism>
<dbReference type="SUPFAM" id="SSF54593">
    <property type="entry name" value="Glyoxalase/Bleomycin resistance protein/Dihydroxybiphenyl dioxygenase"/>
    <property type="match status" value="2"/>
</dbReference>
<dbReference type="PANTHER" id="PTHR43279:SF1">
    <property type="entry name" value="CATECHOL-2,3-DIOXYGENASE"/>
    <property type="match status" value="1"/>
</dbReference>
<dbReference type="InterPro" id="IPR037523">
    <property type="entry name" value="VOC_core"/>
</dbReference>
<evidence type="ECO:0000256" key="1">
    <source>
        <dbReference type="ARBA" id="ARBA00022723"/>
    </source>
</evidence>
<accession>A0ABW1IKR3</accession>
<dbReference type="PANTHER" id="PTHR43279">
    <property type="entry name" value="CATECHOL-2,3-DIOXYGENASE"/>
    <property type="match status" value="1"/>
</dbReference>
<dbReference type="InterPro" id="IPR018146">
    <property type="entry name" value="Glyoxalase_1_CS"/>
</dbReference>
<dbReference type="RefSeq" id="WP_379892739.1">
    <property type="nucleotide sequence ID" value="NZ_CBCSCT010000012.1"/>
</dbReference>
<dbReference type="CDD" id="cd16359">
    <property type="entry name" value="VOC_BsCatE_like_C"/>
    <property type="match status" value="1"/>
</dbReference>
<gene>
    <name evidence="3" type="ORF">ACFPXP_04390</name>
</gene>
<sequence>MNFHQNPNTFASEVHLLVSDLNRSISFYTEVIGFKVLEQSDSKAIFTADGAAPLLTVTESENVQPMQPRRTGLYHFALLLPTRRDLAKALRHLVQTGYPLQGASDHLVSEAIYLGDPDGNGIEIYADRPKEDWSWRGDQVVMSTEPLHVEELMSLDDQEAWTGLPSGTIMGHIHLHVADLHAAEQFYCNGLGFDIVTQYGTQALFISTGSYHHHIGLNTWNGVGAAAPDPNHVGLLFYTLVLPSQVALNETIQRLQQIGAWVEEQHSVTWTKDPSGNLIELRVG</sequence>
<dbReference type="EMBL" id="JBHSQV010000029">
    <property type="protein sequence ID" value="MFC5985670.1"/>
    <property type="molecule type" value="Genomic_DNA"/>
</dbReference>
<dbReference type="CDD" id="cd07255">
    <property type="entry name" value="VOC_BsCatE_like_N"/>
    <property type="match status" value="1"/>
</dbReference>
<evidence type="ECO:0000259" key="2">
    <source>
        <dbReference type="PROSITE" id="PS51819"/>
    </source>
</evidence>
<dbReference type="PROSITE" id="PS51819">
    <property type="entry name" value="VOC"/>
    <property type="match status" value="2"/>
</dbReference>
<feature type="domain" description="VOC" evidence="2">
    <location>
        <begin position="169"/>
        <end position="284"/>
    </location>
</feature>
<evidence type="ECO:0000313" key="3">
    <source>
        <dbReference type="EMBL" id="MFC5985670.1"/>
    </source>
</evidence>